<evidence type="ECO:0000313" key="8">
    <source>
        <dbReference type="Proteomes" id="UP000326198"/>
    </source>
</evidence>
<evidence type="ECO:0008006" key="9">
    <source>
        <dbReference type="Google" id="ProtNLM"/>
    </source>
</evidence>
<dbReference type="InterPro" id="IPR007014">
    <property type="entry name" value="FUN14"/>
</dbReference>
<reference evidence="7 8" key="1">
    <citation type="submission" date="2019-04" db="EMBL/GenBank/DDBJ databases">
        <title>Friends and foes A comparative genomics studyof 23 Aspergillus species from section Flavi.</title>
        <authorList>
            <consortium name="DOE Joint Genome Institute"/>
            <person name="Kjaerbolling I."/>
            <person name="Vesth T."/>
            <person name="Frisvad J.C."/>
            <person name="Nybo J.L."/>
            <person name="Theobald S."/>
            <person name="Kildgaard S."/>
            <person name="Isbrandt T."/>
            <person name="Kuo A."/>
            <person name="Sato A."/>
            <person name="Lyhne E.K."/>
            <person name="Kogle M.E."/>
            <person name="Wiebenga A."/>
            <person name="Kun R.S."/>
            <person name="Lubbers R.J."/>
            <person name="Makela M.R."/>
            <person name="Barry K."/>
            <person name="Chovatia M."/>
            <person name="Clum A."/>
            <person name="Daum C."/>
            <person name="Haridas S."/>
            <person name="He G."/>
            <person name="LaButti K."/>
            <person name="Lipzen A."/>
            <person name="Mondo S."/>
            <person name="Riley R."/>
            <person name="Salamov A."/>
            <person name="Simmons B.A."/>
            <person name="Magnuson J.K."/>
            <person name="Henrissat B."/>
            <person name="Mortensen U.H."/>
            <person name="Larsen T.O."/>
            <person name="Devries R.P."/>
            <person name="Grigoriev I.V."/>
            <person name="Machida M."/>
            <person name="Baker S.E."/>
            <person name="Andersen M.R."/>
        </authorList>
    </citation>
    <scope>NUCLEOTIDE SEQUENCE [LARGE SCALE GENOMIC DNA]</scope>
    <source>
        <strain evidence="7 8">IBT 29228</strain>
    </source>
</reference>
<evidence type="ECO:0000313" key="7">
    <source>
        <dbReference type="EMBL" id="KAE8381402.1"/>
    </source>
</evidence>
<evidence type="ECO:0000256" key="1">
    <source>
        <dbReference type="ARBA" id="ARBA00004370"/>
    </source>
</evidence>
<dbReference type="PANTHER" id="PTHR21346:SF0">
    <property type="entry name" value="RE45833P"/>
    <property type="match status" value="1"/>
</dbReference>
<protein>
    <recommendedName>
        <fullName evidence="9">FUN14 family-domain-containing protein</fullName>
    </recommendedName>
</protein>
<keyword evidence="4" id="KW-1133">Transmembrane helix</keyword>
<feature type="signal peptide" evidence="6">
    <location>
        <begin position="1"/>
        <end position="16"/>
    </location>
</feature>
<keyword evidence="3" id="KW-0812">Transmembrane</keyword>
<dbReference type="GO" id="GO:0000422">
    <property type="term" value="P:autophagy of mitochondrion"/>
    <property type="evidence" value="ECO:0007669"/>
    <property type="project" value="TreeGrafter"/>
</dbReference>
<dbReference type="Proteomes" id="UP000326198">
    <property type="component" value="Unassembled WGS sequence"/>
</dbReference>
<proteinExistence type="inferred from homology"/>
<evidence type="ECO:0000256" key="6">
    <source>
        <dbReference type="SAM" id="SignalP"/>
    </source>
</evidence>
<evidence type="ECO:0000256" key="2">
    <source>
        <dbReference type="ARBA" id="ARBA00009160"/>
    </source>
</evidence>
<keyword evidence="5" id="KW-0472">Membrane</keyword>
<name>A0A5N7BHW6_9EURO</name>
<keyword evidence="6" id="KW-0732">Signal</keyword>
<evidence type="ECO:0000256" key="5">
    <source>
        <dbReference type="ARBA" id="ARBA00023136"/>
    </source>
</evidence>
<keyword evidence="8" id="KW-1185">Reference proteome</keyword>
<feature type="chain" id="PRO_5024849007" description="FUN14 family-domain-containing protein" evidence="6">
    <location>
        <begin position="17"/>
        <end position="165"/>
    </location>
</feature>
<comment type="subcellular location">
    <subcellularLocation>
        <location evidence="1">Membrane</location>
    </subcellularLocation>
</comment>
<dbReference type="EMBL" id="ML736171">
    <property type="protein sequence ID" value="KAE8381402.1"/>
    <property type="molecule type" value="Genomic_DNA"/>
</dbReference>
<dbReference type="OrthoDB" id="3990500at2759"/>
<dbReference type="GO" id="GO:0005741">
    <property type="term" value="C:mitochondrial outer membrane"/>
    <property type="evidence" value="ECO:0007669"/>
    <property type="project" value="TreeGrafter"/>
</dbReference>
<accession>A0A5N7BHW6</accession>
<gene>
    <name evidence="7" type="ORF">BDV26DRAFT_255504</name>
</gene>
<organism evidence="7 8">
    <name type="scientific">Aspergillus bertholletiae</name>
    <dbReference type="NCBI Taxonomy" id="1226010"/>
    <lineage>
        <taxon>Eukaryota</taxon>
        <taxon>Fungi</taxon>
        <taxon>Dikarya</taxon>
        <taxon>Ascomycota</taxon>
        <taxon>Pezizomycotina</taxon>
        <taxon>Eurotiomycetes</taxon>
        <taxon>Eurotiomycetidae</taxon>
        <taxon>Eurotiales</taxon>
        <taxon>Aspergillaceae</taxon>
        <taxon>Aspergillus</taxon>
        <taxon>Aspergillus subgen. Circumdati</taxon>
    </lineage>
</organism>
<sequence>MSFLLARTSAVVGVVGLSLSLSPLSPFRSAPMQCQYSTSIPDSYRPESQASPDAAWAVDLKQGATKPRSHSGWLTASTMRQMSLGSVLGLVVGVGLRAFSRVLVVLLGMGVVFVEWAAAKGYNIIPVDRLQRLVKGVNVRKAVSQHRPFKITFGATMALAAFAQF</sequence>
<dbReference type="PANTHER" id="PTHR21346">
    <property type="entry name" value="FUN14 DOMAIN CONTAINING"/>
    <property type="match status" value="1"/>
</dbReference>
<dbReference type="AlphaFoldDB" id="A0A5N7BHW6"/>
<evidence type="ECO:0000256" key="3">
    <source>
        <dbReference type="ARBA" id="ARBA00022692"/>
    </source>
</evidence>
<dbReference type="Pfam" id="PF04930">
    <property type="entry name" value="FUN14"/>
    <property type="match status" value="1"/>
</dbReference>
<comment type="similarity">
    <text evidence="2">Belongs to the FUN14 family.</text>
</comment>
<evidence type="ECO:0000256" key="4">
    <source>
        <dbReference type="ARBA" id="ARBA00022989"/>
    </source>
</evidence>